<evidence type="ECO:0000256" key="1">
    <source>
        <dbReference type="SAM" id="Coils"/>
    </source>
</evidence>
<protein>
    <submittedName>
        <fullName evidence="3">Uncharacterized protein</fullName>
    </submittedName>
</protein>
<name>A0A061IVD9_TRYRA</name>
<organism evidence="3 4">
    <name type="scientific">Trypanosoma rangeli SC58</name>
    <dbReference type="NCBI Taxonomy" id="429131"/>
    <lineage>
        <taxon>Eukaryota</taxon>
        <taxon>Discoba</taxon>
        <taxon>Euglenozoa</taxon>
        <taxon>Kinetoplastea</taxon>
        <taxon>Metakinetoplastina</taxon>
        <taxon>Trypanosomatida</taxon>
        <taxon>Trypanosomatidae</taxon>
        <taxon>Trypanosoma</taxon>
        <taxon>Herpetosoma</taxon>
    </lineage>
</organism>
<sequence>MTALDWSPSTRSLTERPPGVASAPSSLPGSGGDGDGDGDGEGACARPSPHPRGTPQRTAALLQATDNAAQKHFRCPSMAVVSLERHYFTAMQQLERIKNMYCRLDSHNDELENSFVVLCDRLDAFRSFLVRRLSTTAKELRREVRLLRDTVLFLLGEFAENIQRYGKRILSCIEQAGKGAGLSLLPLATFGRTPLSQTLPQSQQLSDAYVAAGDEFLLFPSSPHVHGGVRTTNTSVVEGNSRVSQPREALVRSPRSSFAHSLNSRGDVAELWEALNEAVRKRENIEDKMLRQQESYERHICSIRELHAQKERTLQRRIELLENALKRDASRGGFRNHRHRTDEDGEAGDPNAGDSEGKSPHSSEVCRGNSIADTSNTVSRWPSTSSALRRKSRRVCPLSLERGSLTDADALTDELHSRAGGGELGGCGASSAVNGDPRRSCHGDDHQRQRFSALSSEAAAPRESWSMGRDVERRVQSQVLSRGRNTPYEGRYDKRFAPTLRREEKKLAAAASRLLGAVTEAYTAQNNPSQRRGSRCRAERGGLRENVVSRLYYLPRSPPRRPDTSTYLSPVPKSGVASRPDGLSDISTVARGLWAEKLLQERATRRPH</sequence>
<feature type="compositionally biased region" description="Low complexity" evidence="2">
    <location>
        <begin position="17"/>
        <end position="28"/>
    </location>
</feature>
<feature type="region of interest" description="Disordered" evidence="2">
    <location>
        <begin position="416"/>
        <end position="472"/>
    </location>
</feature>
<accession>A0A061IVD9</accession>
<dbReference type="VEuPathDB" id="TriTrypDB:TRSC58_05239"/>
<keyword evidence="1" id="KW-0175">Coiled coil</keyword>
<feature type="region of interest" description="Disordered" evidence="2">
    <location>
        <begin position="554"/>
        <end position="584"/>
    </location>
</feature>
<feature type="coiled-coil region" evidence="1">
    <location>
        <begin position="275"/>
        <end position="323"/>
    </location>
</feature>
<dbReference type="EMBL" id="AUPL01005239">
    <property type="protein sequence ID" value="ESL07078.1"/>
    <property type="molecule type" value="Genomic_DNA"/>
</dbReference>
<evidence type="ECO:0000313" key="4">
    <source>
        <dbReference type="Proteomes" id="UP000031737"/>
    </source>
</evidence>
<dbReference type="OrthoDB" id="266362at2759"/>
<comment type="caution">
    <text evidence="3">The sequence shown here is derived from an EMBL/GenBank/DDBJ whole genome shotgun (WGS) entry which is preliminary data.</text>
</comment>
<feature type="compositionally biased region" description="Gly residues" evidence="2">
    <location>
        <begin position="419"/>
        <end position="428"/>
    </location>
</feature>
<feature type="compositionally biased region" description="Polar residues" evidence="2">
    <location>
        <begin position="371"/>
        <end position="386"/>
    </location>
</feature>
<dbReference type="Proteomes" id="UP000031737">
    <property type="component" value="Unassembled WGS sequence"/>
</dbReference>
<evidence type="ECO:0000313" key="3">
    <source>
        <dbReference type="EMBL" id="ESL07078.1"/>
    </source>
</evidence>
<proteinExistence type="predicted"/>
<feature type="compositionally biased region" description="Basic and acidic residues" evidence="2">
    <location>
        <begin position="436"/>
        <end position="448"/>
    </location>
</feature>
<evidence type="ECO:0000256" key="2">
    <source>
        <dbReference type="SAM" id="MobiDB-lite"/>
    </source>
</evidence>
<reference evidence="3 4" key="1">
    <citation type="submission" date="2013-07" db="EMBL/GenBank/DDBJ databases">
        <authorList>
            <person name="Stoco P.H."/>
            <person name="Wagner G."/>
            <person name="Gerber A."/>
            <person name="Zaha A."/>
            <person name="Thompson C."/>
            <person name="Bartholomeu D.C."/>
            <person name="Luckemeyer D.D."/>
            <person name="Bahia D."/>
            <person name="Loreto E."/>
            <person name="Prestes E.B."/>
            <person name="Lima F.M."/>
            <person name="Rodrigues-Luiz G."/>
            <person name="Vallejo G.A."/>
            <person name="Filho J.F."/>
            <person name="Monteiro K.M."/>
            <person name="Tyler K.M."/>
            <person name="de Almeida L.G."/>
            <person name="Ortiz M.F."/>
            <person name="Siervo M.A."/>
            <person name="de Moraes M.H."/>
            <person name="Cunha O.L."/>
            <person name="Mendonca-Neto R."/>
            <person name="Silva R."/>
            <person name="Teixeira S.M."/>
            <person name="Murta S.M."/>
            <person name="Sincero T.C."/>
            <person name="Mendes T.A."/>
            <person name="Urmenyi T.P."/>
            <person name="Silva V.G."/>
            <person name="da Rocha W.D."/>
            <person name="Andersson B."/>
            <person name="Romanha A.J."/>
            <person name="Steindel M."/>
            <person name="de Vasconcelos A.T."/>
            <person name="Grisard E.C."/>
        </authorList>
    </citation>
    <scope>NUCLEOTIDE SEQUENCE [LARGE SCALE GENOMIC DNA]</scope>
    <source>
        <strain evidence="3 4">SC58</strain>
    </source>
</reference>
<feature type="region of interest" description="Disordered" evidence="2">
    <location>
        <begin position="330"/>
        <end position="386"/>
    </location>
</feature>
<gene>
    <name evidence="3" type="ORF">TRSC58_05239</name>
</gene>
<dbReference type="AlphaFoldDB" id="A0A061IVD9"/>
<feature type="region of interest" description="Disordered" evidence="2">
    <location>
        <begin position="1"/>
        <end position="56"/>
    </location>
</feature>
<keyword evidence="4" id="KW-1185">Reference proteome</keyword>